<dbReference type="Proteomes" id="UP000190037">
    <property type="component" value="Unassembled WGS sequence"/>
</dbReference>
<dbReference type="STRING" id="159449.B4N89_27865"/>
<name>A0A1T3P567_9ACTN</name>
<dbReference type="InterPro" id="IPR057369">
    <property type="entry name" value="VG15"/>
</dbReference>
<evidence type="ECO:0008006" key="3">
    <source>
        <dbReference type="Google" id="ProtNLM"/>
    </source>
</evidence>
<keyword evidence="2" id="KW-1185">Reference proteome</keyword>
<dbReference type="AlphaFoldDB" id="A0A1T3P567"/>
<dbReference type="OrthoDB" id="3194844at2"/>
<sequence>MARRISDGSSAARRLRTQQRGMLRMLFRDIRARMRTLDPARPASARPWIAGIATEVDRYAQIAAELSARAYEAEREAAGLRSTFRPALADSPPAEQIEATMRWAAHDVWTPPDPEPSGPADGRPHSARIAERLLAGVQQRAEAAAGRLALDAGRRTIVEAVEQDPDARGWYRSAQPTACAFCRLMASRGAVYKTRGTAGTDANENFTGEGLFKFHNDCACVALPVLRGDVFSLSPEATEWDRIYFEFASGHPGDQLRRYRIAMRLIDQGRTPTPEDFGDRP</sequence>
<dbReference type="Pfam" id="PF25310">
    <property type="entry name" value="VG15"/>
    <property type="match status" value="1"/>
</dbReference>
<evidence type="ECO:0000313" key="2">
    <source>
        <dbReference type="Proteomes" id="UP000190037"/>
    </source>
</evidence>
<gene>
    <name evidence="1" type="ORF">B4N89_27865</name>
</gene>
<organism evidence="1 2">
    <name type="scientific">Embleya scabrispora</name>
    <dbReference type="NCBI Taxonomy" id="159449"/>
    <lineage>
        <taxon>Bacteria</taxon>
        <taxon>Bacillati</taxon>
        <taxon>Actinomycetota</taxon>
        <taxon>Actinomycetes</taxon>
        <taxon>Kitasatosporales</taxon>
        <taxon>Streptomycetaceae</taxon>
        <taxon>Embleya</taxon>
    </lineage>
</organism>
<evidence type="ECO:0000313" key="1">
    <source>
        <dbReference type="EMBL" id="OPC84237.1"/>
    </source>
</evidence>
<comment type="caution">
    <text evidence="1">The sequence shown here is derived from an EMBL/GenBank/DDBJ whole genome shotgun (WGS) entry which is preliminary data.</text>
</comment>
<proteinExistence type="predicted"/>
<reference evidence="1 2" key="1">
    <citation type="submission" date="2017-03" db="EMBL/GenBank/DDBJ databases">
        <title>Draft genome sequence of Streptomyces scabrisporus NF3, endophyte isolated from Amphipterygium adstringens.</title>
        <authorList>
            <person name="Vazquez M."/>
            <person name="Ceapa C.D."/>
            <person name="Rodriguez Luna D."/>
            <person name="Sanchez Esquivel S."/>
        </authorList>
    </citation>
    <scope>NUCLEOTIDE SEQUENCE [LARGE SCALE GENOMIC DNA]</scope>
    <source>
        <strain evidence="1 2">NF3</strain>
    </source>
</reference>
<dbReference type="EMBL" id="MWQN01000001">
    <property type="protein sequence ID" value="OPC84237.1"/>
    <property type="molecule type" value="Genomic_DNA"/>
</dbReference>
<accession>A0A1T3P567</accession>
<dbReference type="RefSeq" id="WP_078978531.1">
    <property type="nucleotide sequence ID" value="NZ_MWQN01000001.1"/>
</dbReference>
<protein>
    <recommendedName>
        <fullName evidence="3">Capsid maturation protease</fullName>
    </recommendedName>
</protein>